<dbReference type="AlphaFoldDB" id="A0A383EYT8"/>
<gene>
    <name evidence="1" type="ORF">METZ01_LOCUS514901</name>
</gene>
<reference evidence="1" key="1">
    <citation type="submission" date="2018-05" db="EMBL/GenBank/DDBJ databases">
        <authorList>
            <person name="Lanie J.A."/>
            <person name="Ng W.-L."/>
            <person name="Kazmierczak K.M."/>
            <person name="Andrzejewski T.M."/>
            <person name="Davidsen T.M."/>
            <person name="Wayne K.J."/>
            <person name="Tettelin H."/>
            <person name="Glass J.I."/>
            <person name="Rusch D."/>
            <person name="Podicherti R."/>
            <person name="Tsui H.-C.T."/>
            <person name="Winkler M.E."/>
        </authorList>
    </citation>
    <scope>NUCLEOTIDE SEQUENCE</scope>
</reference>
<proteinExistence type="predicted"/>
<accession>A0A383EYT8</accession>
<name>A0A383EYT8_9ZZZZ</name>
<feature type="non-terminal residue" evidence="1">
    <location>
        <position position="144"/>
    </location>
</feature>
<sequence>MAQLKAFAIRKRDYAKEIAARNKVKPPEGVWEFFDAVIAGNFAKAQKQYRPLARMSGQYDRPPPIFGEAFWAAVTPKVEKLFEVEILDRWRKTIALQMEKRSKAFRFVWAPTMEVFGAMEAVDMWHAKYLRMYMEDIIESIPKG</sequence>
<organism evidence="1">
    <name type="scientific">marine metagenome</name>
    <dbReference type="NCBI Taxonomy" id="408172"/>
    <lineage>
        <taxon>unclassified sequences</taxon>
        <taxon>metagenomes</taxon>
        <taxon>ecological metagenomes</taxon>
    </lineage>
</organism>
<dbReference type="EMBL" id="UINC01230075">
    <property type="protein sequence ID" value="SVE62047.1"/>
    <property type="molecule type" value="Genomic_DNA"/>
</dbReference>
<protein>
    <submittedName>
        <fullName evidence="1">Uncharacterized protein</fullName>
    </submittedName>
</protein>
<evidence type="ECO:0000313" key="1">
    <source>
        <dbReference type="EMBL" id="SVE62047.1"/>
    </source>
</evidence>